<name>A0A2Y8ZSP4_9MICO</name>
<dbReference type="GO" id="GO:0005886">
    <property type="term" value="C:plasma membrane"/>
    <property type="evidence" value="ECO:0007669"/>
    <property type="project" value="UniProtKB-SubCell"/>
</dbReference>
<accession>A0A2Y8ZSP4</accession>
<dbReference type="EMBL" id="UESZ01000001">
    <property type="protein sequence ID" value="SSA34984.1"/>
    <property type="molecule type" value="Genomic_DNA"/>
</dbReference>
<comment type="subcellular location">
    <subcellularLocation>
        <location evidence="1">Cell membrane</location>
        <topology evidence="1">Multi-pass membrane protein</topology>
    </subcellularLocation>
</comment>
<reference evidence="9" key="1">
    <citation type="submission" date="2016-10" db="EMBL/GenBank/DDBJ databases">
        <authorList>
            <person name="Varghese N."/>
            <person name="Submissions S."/>
        </authorList>
    </citation>
    <scope>NUCLEOTIDE SEQUENCE [LARGE SCALE GENOMIC DNA]</scope>
    <source>
        <strain evidence="9">DSM 22951</strain>
    </source>
</reference>
<dbReference type="Pfam" id="PF03706">
    <property type="entry name" value="LPG_synthase_TM"/>
    <property type="match status" value="1"/>
</dbReference>
<dbReference type="AlphaFoldDB" id="A0A2Y8ZSP4"/>
<keyword evidence="5 7" id="KW-0472">Membrane</keyword>
<feature type="transmembrane region" description="Helical" evidence="7">
    <location>
        <begin position="254"/>
        <end position="274"/>
    </location>
</feature>
<dbReference type="PANTHER" id="PTHR39087:SF2">
    <property type="entry name" value="UPF0104 MEMBRANE PROTEIN MJ1595"/>
    <property type="match status" value="1"/>
</dbReference>
<evidence type="ECO:0000256" key="6">
    <source>
        <dbReference type="SAM" id="MobiDB-lite"/>
    </source>
</evidence>
<dbReference type="InterPro" id="IPR022791">
    <property type="entry name" value="L-PG_synthase/AglD"/>
</dbReference>
<evidence type="ECO:0000313" key="8">
    <source>
        <dbReference type="EMBL" id="SSA34984.1"/>
    </source>
</evidence>
<evidence type="ECO:0000256" key="1">
    <source>
        <dbReference type="ARBA" id="ARBA00004651"/>
    </source>
</evidence>
<evidence type="ECO:0000256" key="4">
    <source>
        <dbReference type="ARBA" id="ARBA00022989"/>
    </source>
</evidence>
<dbReference type="RefSeq" id="WP_109685950.1">
    <property type="nucleotide sequence ID" value="NZ_QGDN01000001.1"/>
</dbReference>
<keyword evidence="2" id="KW-1003">Cell membrane</keyword>
<feature type="transmembrane region" description="Helical" evidence="7">
    <location>
        <begin position="111"/>
        <end position="131"/>
    </location>
</feature>
<organism evidence="8 9">
    <name type="scientific">Branchiibius hedensis</name>
    <dbReference type="NCBI Taxonomy" id="672460"/>
    <lineage>
        <taxon>Bacteria</taxon>
        <taxon>Bacillati</taxon>
        <taxon>Actinomycetota</taxon>
        <taxon>Actinomycetes</taxon>
        <taxon>Micrococcales</taxon>
        <taxon>Dermacoccaceae</taxon>
        <taxon>Branchiibius</taxon>
    </lineage>
</organism>
<keyword evidence="4 7" id="KW-1133">Transmembrane helix</keyword>
<feature type="transmembrane region" description="Helical" evidence="7">
    <location>
        <begin position="67"/>
        <end position="91"/>
    </location>
</feature>
<protein>
    <submittedName>
        <fullName evidence="8">Uncharacterized membrane protein YbhN, UPF0104 family</fullName>
    </submittedName>
</protein>
<dbReference type="PANTHER" id="PTHR39087">
    <property type="entry name" value="UPF0104 MEMBRANE PROTEIN MJ1595"/>
    <property type="match status" value="1"/>
</dbReference>
<feature type="region of interest" description="Disordered" evidence="6">
    <location>
        <begin position="1"/>
        <end position="22"/>
    </location>
</feature>
<dbReference type="Proteomes" id="UP000250028">
    <property type="component" value="Unassembled WGS sequence"/>
</dbReference>
<feature type="transmembrane region" description="Helical" evidence="7">
    <location>
        <begin position="143"/>
        <end position="169"/>
    </location>
</feature>
<proteinExistence type="predicted"/>
<feature type="transmembrane region" description="Helical" evidence="7">
    <location>
        <begin position="181"/>
        <end position="201"/>
    </location>
</feature>
<gene>
    <name evidence="8" type="ORF">SAMN04489750_2317</name>
</gene>
<dbReference type="OrthoDB" id="5182677at2"/>
<keyword evidence="9" id="KW-1185">Reference proteome</keyword>
<evidence type="ECO:0000256" key="5">
    <source>
        <dbReference type="ARBA" id="ARBA00023136"/>
    </source>
</evidence>
<sequence>MTTDGSQPESLPAEVLDDEAPHMPKPTWRTFLSAIAGIGLAALLIIFVLPWVGGVTWHEIFDSFSKIGWLTCLELFGLVVLGLWCYTFTLTGSLPGLSHIRALIMNVSGSAAGNLLPGGGAAGVATTYLMARSWGFVRREISTSIIVSGVWNVLARVALPLLGIAALSLSENALPPSVRKAAWWGGITGLLLLTAFIAILVSPKLTMTVAGWLDRWVAPVFARVRRGKKKGQVPALGELIVDQRSRMANVTRTGWLPMTLGLVGFMGVYFILFWRTFNALGVNLPWVNLFAAYAIGRLLTAVGVTPGGVGITETGTLAVLKAWGADPAAAAAGVLLFGFFTHILELPLGAIGWLAWWKSPKETPRDHTDHPDHPDHVPAT</sequence>
<feature type="transmembrane region" description="Helical" evidence="7">
    <location>
        <begin position="31"/>
        <end position="55"/>
    </location>
</feature>
<evidence type="ECO:0000313" key="9">
    <source>
        <dbReference type="Proteomes" id="UP000250028"/>
    </source>
</evidence>
<evidence type="ECO:0000256" key="7">
    <source>
        <dbReference type="SAM" id="Phobius"/>
    </source>
</evidence>
<evidence type="ECO:0000256" key="2">
    <source>
        <dbReference type="ARBA" id="ARBA00022475"/>
    </source>
</evidence>
<keyword evidence="3 7" id="KW-0812">Transmembrane</keyword>
<evidence type="ECO:0000256" key="3">
    <source>
        <dbReference type="ARBA" id="ARBA00022692"/>
    </source>
</evidence>
<feature type="transmembrane region" description="Helical" evidence="7">
    <location>
        <begin position="329"/>
        <end position="356"/>
    </location>
</feature>